<proteinExistence type="predicted"/>
<name>A0A481ZDX5_9VIRU</name>
<reference evidence="1" key="1">
    <citation type="journal article" date="2019" name="MBio">
        <title>Virus Genomes from Deep Sea Sediments Expand the Ocean Megavirome and Support Independent Origins of Viral Gigantism.</title>
        <authorList>
            <person name="Backstrom D."/>
            <person name="Yutin N."/>
            <person name="Jorgensen S.L."/>
            <person name="Dharamshi J."/>
            <person name="Homa F."/>
            <person name="Zaremba-Niedwiedzka K."/>
            <person name="Spang A."/>
            <person name="Wolf Y.I."/>
            <person name="Koonin E.V."/>
            <person name="Ettema T.J."/>
        </authorList>
    </citation>
    <scope>NUCLEOTIDE SEQUENCE</scope>
</reference>
<protein>
    <recommendedName>
        <fullName evidence="2">Zn-finger protein</fullName>
    </recommendedName>
</protein>
<sequence length="525" mass="60377">MISEKILCGSLETYRGNPCRIKLTNGKCHRHDKDVIHCGSLETAKGKPCRIKLTNGECYCHGKNVILCGSLETDRKEPCKISVIILGDRCSLHSKEEKDITERRCTECKQLKSLDKFNKSNDSKYGVLPKCKECLSAITKALNYSRTTSGEKQCIKCKEFKDVKEFSSNKSRTTGLNNSCKICSNIYNKELSYPRRVVGNKTCSICGLLKHVSLFGTNKAHKSGLTSACSICLNMRRTKLESNLDIFIDVLLSHSKSSSKSKFEYDIDKQYIIDLYESQHHICPGTGYELLHSKTYNPDRLDHFSDSSYYNMSIDRRDSNLGYIKRNVQVTTWGYNMVKGELDEKYLFEVCQDITLHQERTDKSKRVKIDSLTENFIRGLHIKSQNTLNNKFKAIDIKFEDYCDRCDNQKDLCDDARERFYRRSRTVNITFKQLYNIYENQGGLCKLSGKLLTINTSTRLRPTFGRKLRREENYGNISIDRIDSLGDYTIDNVQLVTSSINMMKMSMPQTLFIQFCKAIIITHPL</sequence>
<organism evidence="1">
    <name type="scientific">Pithovirus LCPAC406</name>
    <dbReference type="NCBI Taxonomy" id="2506599"/>
    <lineage>
        <taxon>Viruses</taxon>
        <taxon>Pithoviruses</taxon>
    </lineage>
</organism>
<dbReference type="EMBL" id="MK500606">
    <property type="protein sequence ID" value="QBK93856.1"/>
    <property type="molecule type" value="Genomic_DNA"/>
</dbReference>
<accession>A0A481ZDX5</accession>
<evidence type="ECO:0008006" key="2">
    <source>
        <dbReference type="Google" id="ProtNLM"/>
    </source>
</evidence>
<evidence type="ECO:0000313" key="1">
    <source>
        <dbReference type="EMBL" id="QBK93856.1"/>
    </source>
</evidence>
<gene>
    <name evidence="1" type="ORF">LCPAC406_01700</name>
</gene>
<dbReference type="Gene3D" id="3.30.40.220">
    <property type="match status" value="2"/>
</dbReference>